<evidence type="ECO:0000256" key="6">
    <source>
        <dbReference type="ARBA" id="ARBA00022448"/>
    </source>
</evidence>
<dbReference type="InterPro" id="IPR036922">
    <property type="entry name" value="Rieske_2Fe-2S_sf"/>
</dbReference>
<evidence type="ECO:0000256" key="17">
    <source>
        <dbReference type="ARBA" id="ARBA00023157"/>
    </source>
</evidence>
<dbReference type="EC" id="7.1.1.8" evidence="4 19"/>
<dbReference type="Proteomes" id="UP001595607">
    <property type="component" value="Unassembled WGS sequence"/>
</dbReference>
<keyword evidence="13 19" id="KW-1133">Transmembrane helix</keyword>
<evidence type="ECO:0000256" key="8">
    <source>
        <dbReference type="ARBA" id="ARBA00022692"/>
    </source>
</evidence>
<evidence type="ECO:0000259" key="22">
    <source>
        <dbReference type="PROSITE" id="PS51296"/>
    </source>
</evidence>
<keyword evidence="7" id="KW-1003">Cell membrane</keyword>
<comment type="catalytic activity">
    <reaction evidence="18 19">
        <text>a quinol + 2 Fe(III)-[cytochrome c](out) = a quinone + 2 Fe(II)-[cytochrome c](out) + 2 H(+)(out)</text>
        <dbReference type="Rhea" id="RHEA:11484"/>
        <dbReference type="Rhea" id="RHEA-COMP:10350"/>
        <dbReference type="Rhea" id="RHEA-COMP:14399"/>
        <dbReference type="ChEBI" id="CHEBI:15378"/>
        <dbReference type="ChEBI" id="CHEBI:24646"/>
        <dbReference type="ChEBI" id="CHEBI:29033"/>
        <dbReference type="ChEBI" id="CHEBI:29034"/>
        <dbReference type="ChEBI" id="CHEBI:132124"/>
        <dbReference type="EC" id="7.1.1.8"/>
    </reaction>
</comment>
<dbReference type="Gene3D" id="2.102.10.10">
    <property type="entry name" value="Rieske [2Fe-2S] iron-sulphur domain"/>
    <property type="match status" value="1"/>
</dbReference>
<comment type="cofactor">
    <cofactor evidence="19">
        <name>[2Fe-2S] cluster</name>
        <dbReference type="ChEBI" id="CHEBI:190135"/>
    </cofactor>
    <text evidence="19">Binds 1 [2Fe-2S] cluster per subunit.</text>
</comment>
<dbReference type="Pfam" id="PF10399">
    <property type="entry name" value="UCR_Fe-S_N"/>
    <property type="match status" value="1"/>
</dbReference>
<evidence type="ECO:0000256" key="5">
    <source>
        <dbReference type="ARBA" id="ARBA00019816"/>
    </source>
</evidence>
<dbReference type="PANTHER" id="PTHR10134">
    <property type="entry name" value="CYTOCHROME B-C1 COMPLEX SUBUNIT RIESKE, MITOCHONDRIAL"/>
    <property type="match status" value="1"/>
</dbReference>
<dbReference type="PROSITE" id="PS51296">
    <property type="entry name" value="RIESKE"/>
    <property type="match status" value="1"/>
</dbReference>
<sequence length="202" mass="21120">MSSTSETTTGPKGDWVQPDSSEPTKRDFIHLLAGGLAAAAGVGIVIPLVAQLAPDAAVRALATKEVSVAGVEPGQAVKTIWQGKPVFIRRLTEAELEADAQTPLSALKDKDARNANIPNGLATVENRTVDGGFVVVTGVCTHLGCVPLGTEPGENRGDYGGWFCPCHGSHYDSLGRIRKGPAPDNLTVPPLEFISDTTIRLG</sequence>
<keyword evidence="17" id="KW-1015">Disulfide bond</keyword>
<evidence type="ECO:0000256" key="21">
    <source>
        <dbReference type="SAM" id="MobiDB-lite"/>
    </source>
</evidence>
<proteinExistence type="predicted"/>
<protein>
    <recommendedName>
        <fullName evidence="5 19">Ubiquinol-cytochrome c reductase iron-sulfur subunit</fullName>
        <ecNumber evidence="4 19">7.1.1.8</ecNumber>
    </recommendedName>
</protein>
<evidence type="ECO:0000256" key="18">
    <source>
        <dbReference type="ARBA" id="ARBA00029351"/>
    </source>
</evidence>
<feature type="compositionally biased region" description="Polar residues" evidence="21">
    <location>
        <begin position="1"/>
        <end position="10"/>
    </location>
</feature>
<keyword evidence="10" id="KW-0479">Metal-binding</keyword>
<evidence type="ECO:0000313" key="23">
    <source>
        <dbReference type="EMBL" id="MFC3302593.1"/>
    </source>
</evidence>
<feature type="domain" description="Rieske" evidence="22">
    <location>
        <begin position="120"/>
        <end position="200"/>
    </location>
</feature>
<evidence type="ECO:0000256" key="4">
    <source>
        <dbReference type="ARBA" id="ARBA00012951"/>
    </source>
</evidence>
<accession>A0ABV7MAV4</accession>
<organism evidence="23 24">
    <name type="scientific">Parvularcula lutaonensis</name>
    <dbReference type="NCBI Taxonomy" id="491923"/>
    <lineage>
        <taxon>Bacteria</taxon>
        <taxon>Pseudomonadati</taxon>
        <taxon>Pseudomonadota</taxon>
        <taxon>Alphaproteobacteria</taxon>
        <taxon>Parvularculales</taxon>
        <taxon>Parvularculaceae</taxon>
        <taxon>Parvularcula</taxon>
    </lineage>
</organism>
<keyword evidence="16 19" id="KW-0472">Membrane</keyword>
<evidence type="ECO:0000256" key="9">
    <source>
        <dbReference type="ARBA" id="ARBA00022714"/>
    </source>
</evidence>
<dbReference type="RefSeq" id="WP_189570976.1">
    <property type="nucleotide sequence ID" value="NZ_BMXU01000001.1"/>
</dbReference>
<keyword evidence="15" id="KW-0411">Iron-sulfur</keyword>
<feature type="transmembrane region" description="Helical" evidence="19">
    <location>
        <begin position="28"/>
        <end position="50"/>
    </location>
</feature>
<comment type="caution">
    <text evidence="23">The sequence shown here is derived from an EMBL/GenBank/DDBJ whole genome shotgun (WGS) entry which is preliminary data.</text>
</comment>
<dbReference type="InterPro" id="IPR014349">
    <property type="entry name" value="Rieske_Fe-S_prot"/>
</dbReference>
<keyword evidence="6 19" id="KW-0813">Transport</keyword>
<evidence type="ECO:0000256" key="13">
    <source>
        <dbReference type="ARBA" id="ARBA00022989"/>
    </source>
</evidence>
<evidence type="ECO:0000256" key="3">
    <source>
        <dbReference type="ARBA" id="ARBA00011649"/>
    </source>
</evidence>
<dbReference type="NCBIfam" id="TIGR01416">
    <property type="entry name" value="Rieske_proteo"/>
    <property type="match status" value="1"/>
</dbReference>
<name>A0ABV7MAV4_9PROT</name>
<dbReference type="InterPro" id="IPR006317">
    <property type="entry name" value="Ubiquinol_cyt_c_Rdtase_Fe-S-su"/>
</dbReference>
<keyword evidence="14" id="KW-0408">Iron</keyword>
<comment type="function">
    <text evidence="1">Component of the ubiquinol-cytochrome c reductase complex (complex III or cytochrome b-c1 complex), which is a respiratory chain that generates an electrochemical potential coupled to ATP synthesis.</text>
</comment>
<dbReference type="CDD" id="cd03470">
    <property type="entry name" value="Rieske_cytochrome_bc1"/>
    <property type="match status" value="1"/>
</dbReference>
<evidence type="ECO:0000256" key="19">
    <source>
        <dbReference type="RuleBase" id="RU004494"/>
    </source>
</evidence>
<dbReference type="EMBL" id="JBHRVA010000002">
    <property type="protein sequence ID" value="MFC3302593.1"/>
    <property type="molecule type" value="Genomic_DNA"/>
</dbReference>
<comment type="subunit">
    <text evidence="3 20">The main subunits of complex b-c1 are: cytochrome b, cytochrome c1 and the Rieske protein.</text>
</comment>
<evidence type="ECO:0000256" key="2">
    <source>
        <dbReference type="ARBA" id="ARBA00004162"/>
    </source>
</evidence>
<dbReference type="PRINTS" id="PR00162">
    <property type="entry name" value="RIESKE"/>
</dbReference>
<comment type="miscellaneous">
    <text evidence="19">The Rieske protein is a high potential 2Fe-2S protein.</text>
</comment>
<evidence type="ECO:0000256" key="20">
    <source>
        <dbReference type="RuleBase" id="RU004497"/>
    </source>
</evidence>
<gene>
    <name evidence="23" type="primary">petA</name>
    <name evidence="23" type="ORF">ACFONP_07590</name>
</gene>
<evidence type="ECO:0000256" key="11">
    <source>
        <dbReference type="ARBA" id="ARBA00022967"/>
    </source>
</evidence>
<reference evidence="24" key="1">
    <citation type="journal article" date="2019" name="Int. J. Syst. Evol. Microbiol.">
        <title>The Global Catalogue of Microorganisms (GCM) 10K type strain sequencing project: providing services to taxonomists for standard genome sequencing and annotation.</title>
        <authorList>
            <consortium name="The Broad Institute Genomics Platform"/>
            <consortium name="The Broad Institute Genome Sequencing Center for Infectious Disease"/>
            <person name="Wu L."/>
            <person name="Ma J."/>
        </authorList>
    </citation>
    <scope>NUCLEOTIDE SEQUENCE [LARGE SCALE GENOMIC DNA]</scope>
    <source>
        <strain evidence="24">KCTC 22245</strain>
    </source>
</reference>
<keyword evidence="24" id="KW-1185">Reference proteome</keyword>
<evidence type="ECO:0000256" key="10">
    <source>
        <dbReference type="ARBA" id="ARBA00022723"/>
    </source>
</evidence>
<dbReference type="SUPFAM" id="SSF50022">
    <property type="entry name" value="ISP domain"/>
    <property type="match status" value="1"/>
</dbReference>
<evidence type="ECO:0000256" key="15">
    <source>
        <dbReference type="ARBA" id="ARBA00023014"/>
    </source>
</evidence>
<keyword evidence="8 19" id="KW-0812">Transmembrane</keyword>
<dbReference type="InterPro" id="IPR019470">
    <property type="entry name" value="Ubiq_cytC_Rdtase_Fe-S_su_TAT"/>
</dbReference>
<keyword evidence="11" id="KW-1278">Translocase</keyword>
<evidence type="ECO:0000313" key="24">
    <source>
        <dbReference type="Proteomes" id="UP001595607"/>
    </source>
</evidence>
<dbReference type="InterPro" id="IPR005805">
    <property type="entry name" value="Rieske_Fe-S_prot_C"/>
</dbReference>
<evidence type="ECO:0000256" key="16">
    <source>
        <dbReference type="ARBA" id="ARBA00023136"/>
    </source>
</evidence>
<keyword evidence="12 19" id="KW-0249">Electron transport</keyword>
<dbReference type="Pfam" id="PF00355">
    <property type="entry name" value="Rieske"/>
    <property type="match status" value="1"/>
</dbReference>
<keyword evidence="9" id="KW-0001">2Fe-2S</keyword>
<evidence type="ECO:0000256" key="7">
    <source>
        <dbReference type="ARBA" id="ARBA00022475"/>
    </source>
</evidence>
<feature type="region of interest" description="Disordered" evidence="21">
    <location>
        <begin position="1"/>
        <end position="22"/>
    </location>
</feature>
<evidence type="ECO:0000256" key="12">
    <source>
        <dbReference type="ARBA" id="ARBA00022982"/>
    </source>
</evidence>
<evidence type="ECO:0000256" key="1">
    <source>
        <dbReference type="ARBA" id="ARBA00002444"/>
    </source>
</evidence>
<dbReference type="InterPro" id="IPR017941">
    <property type="entry name" value="Rieske_2Fe-2S"/>
</dbReference>
<comment type="subcellular location">
    <subcellularLocation>
        <location evidence="2">Cell membrane</location>
        <topology evidence="2">Single-pass membrane protein</topology>
    </subcellularLocation>
</comment>
<evidence type="ECO:0000256" key="14">
    <source>
        <dbReference type="ARBA" id="ARBA00023004"/>
    </source>
</evidence>
<dbReference type="Gene3D" id="1.20.5.510">
    <property type="entry name" value="Single helix bin"/>
    <property type="match status" value="1"/>
</dbReference>